<evidence type="ECO:0000313" key="2">
    <source>
        <dbReference type="Proteomes" id="UP000886501"/>
    </source>
</evidence>
<protein>
    <submittedName>
        <fullName evidence="1">Uncharacterized protein</fullName>
    </submittedName>
</protein>
<proteinExistence type="predicted"/>
<reference evidence="1" key="2">
    <citation type="journal article" date="2020" name="Nat. Commun.">
        <title>Large-scale genome sequencing of mycorrhizal fungi provides insights into the early evolution of symbiotic traits.</title>
        <authorList>
            <person name="Miyauchi S."/>
            <person name="Kiss E."/>
            <person name="Kuo A."/>
            <person name="Drula E."/>
            <person name="Kohler A."/>
            <person name="Sanchez-Garcia M."/>
            <person name="Morin E."/>
            <person name="Andreopoulos B."/>
            <person name="Barry K.W."/>
            <person name="Bonito G."/>
            <person name="Buee M."/>
            <person name="Carver A."/>
            <person name="Chen C."/>
            <person name="Cichocki N."/>
            <person name="Clum A."/>
            <person name="Culley D."/>
            <person name="Crous P.W."/>
            <person name="Fauchery L."/>
            <person name="Girlanda M."/>
            <person name="Hayes R.D."/>
            <person name="Keri Z."/>
            <person name="LaButti K."/>
            <person name="Lipzen A."/>
            <person name="Lombard V."/>
            <person name="Magnuson J."/>
            <person name="Maillard F."/>
            <person name="Murat C."/>
            <person name="Nolan M."/>
            <person name="Ohm R.A."/>
            <person name="Pangilinan J."/>
            <person name="Pereira M.F."/>
            <person name="Perotto S."/>
            <person name="Peter M."/>
            <person name="Pfister S."/>
            <person name="Riley R."/>
            <person name="Sitrit Y."/>
            <person name="Stielow J.B."/>
            <person name="Szollosi G."/>
            <person name="Zifcakova L."/>
            <person name="Stursova M."/>
            <person name="Spatafora J.W."/>
            <person name="Tedersoo L."/>
            <person name="Vaario L.M."/>
            <person name="Yamada A."/>
            <person name="Yan M."/>
            <person name="Wang P."/>
            <person name="Xu J."/>
            <person name="Bruns T."/>
            <person name="Baldrian P."/>
            <person name="Vilgalys R."/>
            <person name="Dunand C."/>
            <person name="Henrissat B."/>
            <person name="Grigoriev I.V."/>
            <person name="Hibbett D."/>
            <person name="Nagy L.G."/>
            <person name="Martin F.M."/>
        </authorList>
    </citation>
    <scope>NUCLEOTIDE SEQUENCE</scope>
    <source>
        <strain evidence="1">P2</strain>
    </source>
</reference>
<comment type="caution">
    <text evidence="1">The sequence shown here is derived from an EMBL/GenBank/DDBJ whole genome shotgun (WGS) entry which is preliminary data.</text>
</comment>
<reference evidence="1" key="1">
    <citation type="submission" date="2019-10" db="EMBL/GenBank/DDBJ databases">
        <authorList>
            <consortium name="DOE Joint Genome Institute"/>
            <person name="Kuo A."/>
            <person name="Miyauchi S."/>
            <person name="Kiss E."/>
            <person name="Drula E."/>
            <person name="Kohler A."/>
            <person name="Sanchez-Garcia M."/>
            <person name="Andreopoulos B."/>
            <person name="Barry K.W."/>
            <person name="Bonito G."/>
            <person name="Buee M."/>
            <person name="Carver A."/>
            <person name="Chen C."/>
            <person name="Cichocki N."/>
            <person name="Clum A."/>
            <person name="Culley D."/>
            <person name="Crous P.W."/>
            <person name="Fauchery L."/>
            <person name="Girlanda M."/>
            <person name="Hayes R."/>
            <person name="Keri Z."/>
            <person name="Labutti K."/>
            <person name="Lipzen A."/>
            <person name="Lombard V."/>
            <person name="Magnuson J."/>
            <person name="Maillard F."/>
            <person name="Morin E."/>
            <person name="Murat C."/>
            <person name="Nolan M."/>
            <person name="Ohm R."/>
            <person name="Pangilinan J."/>
            <person name="Pereira M."/>
            <person name="Perotto S."/>
            <person name="Peter M."/>
            <person name="Riley R."/>
            <person name="Sitrit Y."/>
            <person name="Stielow B."/>
            <person name="Szollosi G."/>
            <person name="Zifcakova L."/>
            <person name="Stursova M."/>
            <person name="Spatafora J.W."/>
            <person name="Tedersoo L."/>
            <person name="Vaario L.-M."/>
            <person name="Yamada A."/>
            <person name="Yan M."/>
            <person name="Wang P."/>
            <person name="Xu J."/>
            <person name="Bruns T."/>
            <person name="Baldrian P."/>
            <person name="Vilgalys R."/>
            <person name="Henrissat B."/>
            <person name="Grigoriev I.V."/>
            <person name="Hibbett D."/>
            <person name="Nagy L.G."/>
            <person name="Martin F.M."/>
        </authorList>
    </citation>
    <scope>NUCLEOTIDE SEQUENCE</scope>
    <source>
        <strain evidence="1">P2</strain>
    </source>
</reference>
<accession>A0ACB6ZKE4</accession>
<gene>
    <name evidence="1" type="ORF">BDM02DRAFT_3268241</name>
</gene>
<name>A0ACB6ZKE4_THEGA</name>
<evidence type="ECO:0000313" key="1">
    <source>
        <dbReference type="EMBL" id="KAF9650044.1"/>
    </source>
</evidence>
<dbReference type="Proteomes" id="UP000886501">
    <property type="component" value="Unassembled WGS sequence"/>
</dbReference>
<dbReference type="EMBL" id="MU117989">
    <property type="protein sequence ID" value="KAF9650044.1"/>
    <property type="molecule type" value="Genomic_DNA"/>
</dbReference>
<keyword evidence="2" id="KW-1185">Reference proteome</keyword>
<organism evidence="1 2">
    <name type="scientific">Thelephora ganbajun</name>
    <name type="common">Ganba fungus</name>
    <dbReference type="NCBI Taxonomy" id="370292"/>
    <lineage>
        <taxon>Eukaryota</taxon>
        <taxon>Fungi</taxon>
        <taxon>Dikarya</taxon>
        <taxon>Basidiomycota</taxon>
        <taxon>Agaricomycotina</taxon>
        <taxon>Agaricomycetes</taxon>
        <taxon>Thelephorales</taxon>
        <taxon>Thelephoraceae</taxon>
        <taxon>Thelephora</taxon>
    </lineage>
</organism>
<sequence>MAATSRSPTQTNQSTRAYPLRWIEGTFNSKEKTETLFRPEVENGNITYHDMELAQSFFSNKTRYLPFLYSNLAFLSTVTYSRWFARPKWSLTKLVTIGTFLGLGSYTFGFNRKLAAHFRFARSLENPAGFNRALRNINARLGGPEHFPYGVPERRGELIGVALGPGVTALSKNPNVNKLPLETTEPGEDWAVSSSQEQPDQNQIPFPPAPTNAMNTKQSYTLIPFNFTSPECIWSYLKYLFLAHQASQPSVQRPPSKWDEIRAANNKAGSASSWDLIRQSHERTKMSLPPSSQSPTRPRNSTGDAATADGTHDHDDSPDLDSSIAIDRNQKQWDTRAFDEAQFEAVLEAERRRASQA</sequence>